<reference evidence="2 3" key="1">
    <citation type="submission" date="2022-12" db="EMBL/GenBank/DDBJ databases">
        <title>Chromosome-scale assembly of the Ensete ventricosum genome.</title>
        <authorList>
            <person name="Dussert Y."/>
            <person name="Stocks J."/>
            <person name="Wendawek A."/>
            <person name="Woldeyes F."/>
            <person name="Nichols R.A."/>
            <person name="Borrell J.S."/>
        </authorList>
    </citation>
    <scope>NUCLEOTIDE SEQUENCE [LARGE SCALE GENOMIC DNA]</scope>
    <source>
        <strain evidence="3">cv. Maze</strain>
        <tissue evidence="2">Seeds</tissue>
    </source>
</reference>
<dbReference type="AlphaFoldDB" id="A0AAV8P0H5"/>
<protein>
    <submittedName>
        <fullName evidence="2">Uncharacterized protein</fullName>
    </submittedName>
</protein>
<feature type="region of interest" description="Disordered" evidence="1">
    <location>
        <begin position="1"/>
        <end position="29"/>
    </location>
</feature>
<sequence length="173" mass="19406">MCLSRFERDASHQGWGEGTKGTLRHDLGYDRDASGVVPKTKRAAPSFAVHKKFSISPLGKGRRRPETDAVAFSRMIERSPFLWVHVSTSEWLGEERTLGGDEKEDGLARRTGNQQWNGLFILQRDGFEEGEEMREGRAKSSLLLFFLVGADGSRRSIAITLRFMMGFLVDALA</sequence>
<keyword evidence="3" id="KW-1185">Reference proteome</keyword>
<evidence type="ECO:0000313" key="2">
    <source>
        <dbReference type="EMBL" id="KAJ8458470.1"/>
    </source>
</evidence>
<name>A0AAV8P0H5_ENSVE</name>
<comment type="caution">
    <text evidence="2">The sequence shown here is derived from an EMBL/GenBank/DDBJ whole genome shotgun (WGS) entry which is preliminary data.</text>
</comment>
<gene>
    <name evidence="2" type="ORF">OPV22_031396</name>
</gene>
<feature type="compositionally biased region" description="Basic and acidic residues" evidence="1">
    <location>
        <begin position="1"/>
        <end position="11"/>
    </location>
</feature>
<organism evidence="2 3">
    <name type="scientific">Ensete ventricosum</name>
    <name type="common">Abyssinian banana</name>
    <name type="synonym">Musa ensete</name>
    <dbReference type="NCBI Taxonomy" id="4639"/>
    <lineage>
        <taxon>Eukaryota</taxon>
        <taxon>Viridiplantae</taxon>
        <taxon>Streptophyta</taxon>
        <taxon>Embryophyta</taxon>
        <taxon>Tracheophyta</taxon>
        <taxon>Spermatophyta</taxon>
        <taxon>Magnoliopsida</taxon>
        <taxon>Liliopsida</taxon>
        <taxon>Zingiberales</taxon>
        <taxon>Musaceae</taxon>
        <taxon>Ensete</taxon>
    </lineage>
</organism>
<evidence type="ECO:0000313" key="3">
    <source>
        <dbReference type="Proteomes" id="UP001222027"/>
    </source>
</evidence>
<dbReference type="Proteomes" id="UP001222027">
    <property type="component" value="Unassembled WGS sequence"/>
</dbReference>
<accession>A0AAV8P0H5</accession>
<evidence type="ECO:0000256" key="1">
    <source>
        <dbReference type="SAM" id="MobiDB-lite"/>
    </source>
</evidence>
<dbReference type="EMBL" id="JAQQAF010000009">
    <property type="protein sequence ID" value="KAJ8458470.1"/>
    <property type="molecule type" value="Genomic_DNA"/>
</dbReference>
<proteinExistence type="predicted"/>